<dbReference type="PRINTS" id="PR00041">
    <property type="entry name" value="LEUZIPPRCREB"/>
</dbReference>
<dbReference type="CDD" id="cd14690">
    <property type="entry name" value="bZIP_CREB1"/>
    <property type="match status" value="1"/>
</dbReference>
<dbReference type="PANTHER" id="PTHR45879:SF3">
    <property type="entry name" value="CYCLIC AMP RESPONSE ELEMENT-BINDING PROTEIN B"/>
    <property type="match status" value="1"/>
</dbReference>
<dbReference type="EMBL" id="FN654643">
    <property type="protein sequence ID" value="CBY35542.1"/>
    <property type="molecule type" value="Genomic_DNA"/>
</dbReference>
<reference evidence="4" key="1">
    <citation type="journal article" date="2010" name="Science">
        <title>Plasticity of animal genome architecture unmasked by rapid evolution of a pelagic tunicate.</title>
        <authorList>
            <person name="Denoeud F."/>
            <person name="Henriet S."/>
            <person name="Mungpakdee S."/>
            <person name="Aury J.M."/>
            <person name="Da Silva C."/>
            <person name="Brinkmann H."/>
            <person name="Mikhaleva J."/>
            <person name="Olsen L.C."/>
            <person name="Jubin C."/>
            <person name="Canestro C."/>
            <person name="Bouquet J.M."/>
            <person name="Danks G."/>
            <person name="Poulain J."/>
            <person name="Campsteijn C."/>
            <person name="Adamski M."/>
            <person name="Cross I."/>
            <person name="Yadetie F."/>
            <person name="Muffato M."/>
            <person name="Louis A."/>
            <person name="Butcher S."/>
            <person name="Tsagkogeorga G."/>
            <person name="Konrad A."/>
            <person name="Singh S."/>
            <person name="Jensen M.F."/>
            <person name="Cong E.H."/>
            <person name="Eikeseth-Otteraa H."/>
            <person name="Noel B."/>
            <person name="Anthouard V."/>
            <person name="Porcel B.M."/>
            <person name="Kachouri-Lafond R."/>
            <person name="Nishino A."/>
            <person name="Ugolini M."/>
            <person name="Chourrout P."/>
            <person name="Nishida H."/>
            <person name="Aasland R."/>
            <person name="Huzurbazar S."/>
            <person name="Westhof E."/>
            <person name="Delsuc F."/>
            <person name="Lehrach H."/>
            <person name="Reinhardt R."/>
            <person name="Weissenbach J."/>
            <person name="Roy S.W."/>
            <person name="Artiguenave F."/>
            <person name="Postlethwait J.H."/>
            <person name="Manak J.R."/>
            <person name="Thompson E.M."/>
            <person name="Jaillon O."/>
            <person name="Du Pasquier L."/>
            <person name="Boudinot P."/>
            <person name="Liberles D.A."/>
            <person name="Volff J.N."/>
            <person name="Philippe H."/>
            <person name="Lenhard B."/>
            <person name="Roest Crollius H."/>
            <person name="Wincker P."/>
            <person name="Chourrout D."/>
        </authorList>
    </citation>
    <scope>NUCLEOTIDE SEQUENCE [LARGE SCALE GENOMIC DNA]</scope>
</reference>
<dbReference type="SUPFAM" id="SSF57959">
    <property type="entry name" value="Leucine zipper domain"/>
    <property type="match status" value="1"/>
</dbReference>
<dbReference type="GO" id="GO:0000981">
    <property type="term" value="F:DNA-binding transcription factor activity, RNA polymerase II-specific"/>
    <property type="evidence" value="ECO:0007669"/>
    <property type="project" value="TreeGrafter"/>
</dbReference>
<dbReference type="EMBL" id="FN653056">
    <property type="protein sequence ID" value="CBY24618.1"/>
    <property type="molecule type" value="Genomic_DNA"/>
</dbReference>
<dbReference type="InterPro" id="IPR001630">
    <property type="entry name" value="Leuzip_CREB"/>
</dbReference>
<evidence type="ECO:0000256" key="1">
    <source>
        <dbReference type="SAM" id="Coils"/>
    </source>
</evidence>
<feature type="compositionally biased region" description="Low complexity" evidence="2">
    <location>
        <begin position="34"/>
        <end position="43"/>
    </location>
</feature>
<organism evidence="4">
    <name type="scientific">Oikopleura dioica</name>
    <name type="common">Tunicate</name>
    <dbReference type="NCBI Taxonomy" id="34765"/>
    <lineage>
        <taxon>Eukaryota</taxon>
        <taxon>Metazoa</taxon>
        <taxon>Chordata</taxon>
        <taxon>Tunicata</taxon>
        <taxon>Appendicularia</taxon>
        <taxon>Copelata</taxon>
        <taxon>Oikopleuridae</taxon>
        <taxon>Oikopleura</taxon>
    </lineage>
</organism>
<dbReference type="InterPro" id="IPR004827">
    <property type="entry name" value="bZIP"/>
</dbReference>
<dbReference type="Proteomes" id="UP000011014">
    <property type="component" value="Unassembled WGS sequence"/>
</dbReference>
<evidence type="ECO:0000313" key="4">
    <source>
        <dbReference type="EMBL" id="CBY24618.1"/>
    </source>
</evidence>
<keyword evidence="6" id="KW-1185">Reference proteome</keyword>
<keyword evidence="1" id="KW-0175">Coiled coil</keyword>
<dbReference type="Gene3D" id="1.20.5.170">
    <property type="match status" value="1"/>
</dbReference>
<evidence type="ECO:0000259" key="3">
    <source>
        <dbReference type="PROSITE" id="PS50217"/>
    </source>
</evidence>
<dbReference type="OrthoDB" id="5970722at2759"/>
<proteinExistence type="predicted"/>
<dbReference type="SMART" id="SM00338">
    <property type="entry name" value="BRLZ"/>
    <property type="match status" value="1"/>
</dbReference>
<feature type="coiled-coil region" evidence="1">
    <location>
        <begin position="84"/>
        <end position="118"/>
    </location>
</feature>
<sequence length="181" mass="20150">MSLGKAPKLEYPEQYFQQHDSCVSYGDQMSNSPHGSSGSIGHIDNNLNSDFGSETINPGDLADEVAKKRANRLHKNRVAARECRRKKKEYIKCLENRVQILEAQNKSLIEELSKLKEQYQSQHTHSGVNQPPAHPANLSGQFHVVAVQSVLSVLGRNSKHLICSSFNMQLGTQPVKNSCLP</sequence>
<dbReference type="GO" id="GO:0005634">
    <property type="term" value="C:nucleus"/>
    <property type="evidence" value="ECO:0007669"/>
    <property type="project" value="InterPro"/>
</dbReference>
<feature type="domain" description="BZIP" evidence="3">
    <location>
        <begin position="66"/>
        <end position="120"/>
    </location>
</feature>
<protein>
    <recommendedName>
        <fullName evidence="3">BZIP domain-containing protein</fullName>
    </recommendedName>
</protein>
<gene>
    <name evidence="4" type="ORF">GSOID_T00012510001</name>
    <name evidence="5" type="ORF">GSOID_T00027365001</name>
</gene>
<name>E4XIT4_OIKDI</name>
<dbReference type="PANTHER" id="PTHR45879">
    <property type="entry name" value="CYCLIC AMP RESPONSE ELEMENT-BINDING PROTEIN B"/>
    <property type="match status" value="1"/>
</dbReference>
<dbReference type="GO" id="GO:0005667">
    <property type="term" value="C:transcription regulator complex"/>
    <property type="evidence" value="ECO:0007669"/>
    <property type="project" value="TreeGrafter"/>
</dbReference>
<evidence type="ECO:0000313" key="6">
    <source>
        <dbReference type="Proteomes" id="UP000001307"/>
    </source>
</evidence>
<dbReference type="Proteomes" id="UP000001307">
    <property type="component" value="Unassembled WGS sequence"/>
</dbReference>
<evidence type="ECO:0000256" key="2">
    <source>
        <dbReference type="SAM" id="MobiDB-lite"/>
    </source>
</evidence>
<dbReference type="PROSITE" id="PS50217">
    <property type="entry name" value="BZIP"/>
    <property type="match status" value="1"/>
</dbReference>
<dbReference type="AlphaFoldDB" id="E4XIT4"/>
<evidence type="ECO:0000313" key="5">
    <source>
        <dbReference type="EMBL" id="CBY35542.1"/>
    </source>
</evidence>
<feature type="region of interest" description="Disordered" evidence="2">
    <location>
        <begin position="28"/>
        <end position="51"/>
    </location>
</feature>
<dbReference type="InterPro" id="IPR046347">
    <property type="entry name" value="bZIP_sf"/>
</dbReference>
<dbReference type="PROSITE" id="PS00036">
    <property type="entry name" value="BZIP_BASIC"/>
    <property type="match status" value="1"/>
</dbReference>
<accession>E4XIT4</accession>
<dbReference type="GO" id="GO:0000978">
    <property type="term" value="F:RNA polymerase II cis-regulatory region sequence-specific DNA binding"/>
    <property type="evidence" value="ECO:0007669"/>
    <property type="project" value="TreeGrafter"/>
</dbReference>
<dbReference type="InParanoid" id="E4XIT4"/>
<dbReference type="Pfam" id="PF00170">
    <property type="entry name" value="bZIP_1"/>
    <property type="match status" value="1"/>
</dbReference>